<dbReference type="PATRIC" id="fig|45073.5.peg.2462"/>
<gene>
    <name evidence="1" type="ORF">Lqui_2332</name>
</gene>
<dbReference type="InterPro" id="IPR032675">
    <property type="entry name" value="LRR_dom_sf"/>
</dbReference>
<protein>
    <submittedName>
        <fullName evidence="1">Leucine-rich repeat protein</fullName>
    </submittedName>
</protein>
<comment type="caution">
    <text evidence="1">The sequence shown here is derived from an EMBL/GenBank/DDBJ whole genome shotgun (WGS) entry which is preliminary data.</text>
</comment>
<proteinExistence type="predicted"/>
<dbReference type="Pfam" id="PF00560">
    <property type="entry name" value="LRR_1"/>
    <property type="match status" value="1"/>
</dbReference>
<dbReference type="InterPro" id="IPR001611">
    <property type="entry name" value="Leu-rich_rpt"/>
</dbReference>
<dbReference type="Gene3D" id="3.80.10.10">
    <property type="entry name" value="Ribonuclease Inhibitor"/>
    <property type="match status" value="2"/>
</dbReference>
<sequence length="463" mass="52960">MSCRFELSNSEPWNLFIEVSAELTFLPLEKEQNLQIIINALTSQFSHMRKVTLAGNGLMQFDYEEYVSILRALPKGLRNLDISANYLDRFNIEQLVFLGYVLPAQLRCIKANRNNLPTQLLVSFLNGLACNLPLLEQLDIRYNPLPSYNSFALVSIWQALPRTLRQLLADSVDLSEYPPEQIIELIPHYPLSLRSLHIDFCSGGWSAQLVFSLLRHLPPHLKKLIIAIPFPQSISQSMLEAWKTVPKHINEIEILDTSLQRDWISSLSVFIENLKVEKLNLAYNNLGLVEPADAVLLTRSISPSTKHLDLSNNQLLKSNIPFFFAGLSKGLKTLFLHGNGFERLSREELIAYFKFLPPGDIRIHFGKMKITPREFETSRYINYSPFLSTEPISNDSPIIGDPVHLSESINLLRHSFHCRFFKTKHNLVQPPKENTTEFTQCSSPTILMPSPKHPQSISWLQSR</sequence>
<evidence type="ECO:0000313" key="1">
    <source>
        <dbReference type="EMBL" id="KTD47406.1"/>
    </source>
</evidence>
<organism evidence="1 2">
    <name type="scientific">Legionella quinlivanii</name>
    <dbReference type="NCBI Taxonomy" id="45073"/>
    <lineage>
        <taxon>Bacteria</taxon>
        <taxon>Pseudomonadati</taxon>
        <taxon>Pseudomonadota</taxon>
        <taxon>Gammaproteobacteria</taxon>
        <taxon>Legionellales</taxon>
        <taxon>Legionellaceae</taxon>
        <taxon>Legionella</taxon>
    </lineage>
</organism>
<dbReference type="EMBL" id="LNYS01000020">
    <property type="protein sequence ID" value="KTD47406.1"/>
    <property type="molecule type" value="Genomic_DNA"/>
</dbReference>
<dbReference type="RefSeq" id="WP_058508420.1">
    <property type="nucleotide sequence ID" value="NZ_CAAAIK010000026.1"/>
</dbReference>
<dbReference type="STRING" id="45073.Lqui_2332"/>
<dbReference type="OrthoDB" id="5653458at2"/>
<evidence type="ECO:0000313" key="2">
    <source>
        <dbReference type="Proteomes" id="UP000054618"/>
    </source>
</evidence>
<dbReference type="Proteomes" id="UP000054618">
    <property type="component" value="Unassembled WGS sequence"/>
</dbReference>
<dbReference type="AlphaFoldDB" id="A0A0W0XSH4"/>
<keyword evidence="2" id="KW-1185">Reference proteome</keyword>
<accession>A0A0W0XSH4</accession>
<name>A0A0W0XSH4_9GAMM</name>
<dbReference type="SUPFAM" id="SSF52047">
    <property type="entry name" value="RNI-like"/>
    <property type="match status" value="1"/>
</dbReference>
<reference evidence="1 2" key="1">
    <citation type="submission" date="2015-11" db="EMBL/GenBank/DDBJ databases">
        <title>Genomic analysis of 38 Legionella species identifies large and diverse effector repertoires.</title>
        <authorList>
            <person name="Burstein D."/>
            <person name="Amaro F."/>
            <person name="Zusman T."/>
            <person name="Lifshitz Z."/>
            <person name="Cohen O."/>
            <person name="Gilbert J.A."/>
            <person name="Pupko T."/>
            <person name="Shuman H.A."/>
            <person name="Segal G."/>
        </authorList>
    </citation>
    <scope>NUCLEOTIDE SEQUENCE [LARGE SCALE GENOMIC DNA]</scope>
    <source>
        <strain evidence="1 2">CDC#1442-AUS-E</strain>
    </source>
</reference>